<sequence length="3783" mass="412136">MKKFLVCLPAVLFILLSVFILSCEVGLGESVDTEAPKISITYPDAKSVIKDRFVLAGECSDDRMVSSVQVTILDSSNNPVTGYELKAPVVESAKSGQVWSVEINAKNADGSYPLKDGKYTFRTIATDGAGRKSAPFERDLEIDNTAPVFVINSPGSTDTETSYGSVLKVEGSIAEAHSVKSMALTVYDTNGIEKASWKEENINIAGGTSVTFAKYYSNTGGTDTLLERYNNIYDSQKGGFQAFKCSVELTDSSCVYQKPDFVPSYNRSSDAGQPVSSDGNTTCDVWLYDDIYGTDAKYVLMGTKASEVWGKAFEVSDFMNILNGTVPYDTPNADGKTVLEVLNSAKTDTSEKSLKMKLNKDANPTYTVMGYSFDSTAEKDGVLTLSPAAKGGTITFKADAGLDGVLFSPETIKVYLFGPFEKDAVSLKLSDIYNDPKAYAEKNAQVTSILYDGKNGVGGGSPDIYGPYTGESRSTWTQSLSLPSDSKIMKATKCYVIAATGEDKDNVEFISANNKYNGFEAQATGVPPTVTISKPETDSISNNPQDIITVKGTIKSDEGTAVNDASYEIYVYDVTNKNTLLGTIKNRDTNSDDDSSMKIIGTLGVDPEVSFEIDASKGTWYPEKGASKDGTKPSEGDVFKYVISVSGVTDTTGKDSVTAQVDMLKPTASIEVSTLLSNEKDGKTRDNCVNGKIKIKGTLSDNDKIASAWAEISDSKGNVTKSDVQPEGTGSFTWDFDTTSLSDNTEYSVKVYALDRAGNKGSSSEQKIYVDQSTDLPVITLSNADDKIKDKDGIGVGENLFDQTGNNKLSGAVVDDDGIEKIEIAYKKFGSDGSFTLLFKSLLSPGGKTSYSFSQALKSAEGAVLEEGFYLIQIKATDNAEGKINTTEFAICINNDAPSITFINPVKNSESYQSNKFTASGTVSGEFGLQDGGSSDKILKRGEKTVTVKHSGSVYEWNDEIDLSNSTESENTGITNDGVLYTITYTVTDSFGRETTDYVKFRFDNISPVVEINDYNQPAYIGLTRTTIYSFAGTVNDANAIKSLEYSIDGGTKWTSISAQQSINANIDFKNVGEEEAKVQFRATDEAGNVSELTEKSSRTVKIIKNAPEFGASFTLNVTDGTPKQDVNTYYVNKPFTITGTVTSAALKNVKYGSEILTVSQSGDVYSFKTTEFNTSGNYTFTAEDMAGQMSSKTVSVVFDKEPPVPEISQVSPLVTGYAGTPAEYKNGAVNGEITVQGSSTDNDKVVSTVLKVYKAKIEDGKVVLTGDAIQSLKFDGTEQEGDAVTVESSSNTANNYKFTVDTTKLVFDDAGIVICIESTDRTGNVKVAEYPVYVCQATDKPTVSSSNLTLTLLDEDEISSADGKNLFGMGSQTVYVTATDDDGIQSFTYKFDDGTEKELYKKGDYDSATTSVTRSVPLGLTGAHTITFKVTDINDTEYSTEPILFAVDNDVPVISDIKIGGKTYEKGMFVSKKFAITGKASDESEIASVELAGVFSTQSPSVSGSESWSSSDFEETEGSKEVTVTVKDKYGRSSSTKLEFKVDVTPPVWKESENGDNVPTTISGGQKTKTNDELAAMTERYWFNTNSITLSGKAWDKNEITGYTLKVNDTETTSSGGNGYSILANYNDGLNRVTLEAKDAAGNKSSREISVYVDTEQPELKNTIVTVDGKTGSSLYINAESQVTVTVSAADTTSGVSKILIGMTPSFKDEDAIGTLDISSDDAGINGNDVTETINISEKSHEWADGTQTIYIRAVDKSGLSSIESYISGLIVDKTPPAITYTSHSQGAAVNKTVTVSGTYTEANNTDSLEASLYYRTTSDGAWKKASQTVYVSAEGTWSVDFDTTVLNDKTKYDFQIRMTDKAGNTVPETAALLTLYVNQDSNRPVVKVTFSNTDGIFRLGDTSFTGTVSDDDGVIKSIYLQMVEQGDTLKSDWGTALAENSNEWKYENITDGTYNLYFKVIDKAGGTFITGNNDLLTVPKIQNNNEDVAGDKITLSVDTNPPVVSSVQVNLQSADKGEVDDYEDVNNNHILGGVKYKYATFRVKASDTVSTGDRLTVNVRLGEQEYSALYNNNTGYYETKADIDIGNSAVFVSGIYQFVAEARDEAGKTTSLTRIVTIDNTAPDTIKNVIPSADTEVTGEFEMSGLLQDDEKANSGIPLSDAMAYYIPTNTTHAYTTEEQLKTLAWSNENLTQTAVTWKIDFAGLAEKLGYSKENEMLGNEYLYAQDSSNTDLYDIPVWFRLTDNAGNVGYIQGNTLRFNPNADKPQVQITYPEMIDGEELVMGGTVRIQGSASDNEGVDSVWLQFDFNNDGEYENGNEIENAPKNSEGKVYIGGDSENIAQSIPVKGDNGFKVKGTLSWSSSVDLSGFTAGTKIRMRAVAVDKDTSNPLASAWSKELVITVDNNIPQLEDLKLVQYAEESYTTPKKEISYADDVFISGLNWRLEGRAVHTEGVSNVSVSAGNSITTEADGNNKKFFIPINKDTGSWTAMITAVPSADSPYQNNTTFSVHIDNEAPALETDSNGLIMYKDNYGIEANKLSSSVFVQNSNGEFATIAARVNESGSGFERAVFYFVRTDSAGSNKRVYNVMDEDRNVNRTSVQDSKADGQVYINEDKLAVLYMNNIGRSDLTKLNLTTNNNIRAGGLVKIGGTYHKIIEVTETSVTIDDEVSTTYKEAEFVYGMVVDNSGESRNSSGIKNDDGDGMVESYSKSGSNYTWDASVPSANIPDGPIEIHVVVFDKAGNTNYGRVSTRISNSPIRITSVRLATDLNGNGAFDDAEYQQFYAIKNSEGTGDTSQGVEIWNLDTKQELGREKCWAVKERLSIQPEFVGGTEPFYWTLSKGSEGLSAGESLVKSSAKEINNKTVFSLDNNDLSSGDGYEGAECYYRFSFWDSTEELTPGTDTSWTVLNAYVKQELVDNIAPTVSISPFYWKNSTENSLYKNSTENGHIELEADWQETDAYKNNTGNSVYDGDPKVSGIIKVQGTANDNKILKNIEIKISSFMNEYQSVGTYTRTGDTGWNDTKLENDIAVALENQGWAFTVDRETISQADGHTIEWTLTWDTSKITDTAVTDVKIFVRATDQSEKASSEPDEIQTTAERPTPYYRVDVVPYITELITTLSGIETKNHSVYGRTASGRYPVYFYTQDANGNSNVSEKISVVGFNIAKEDSQIIFTKNAVTTTLDSDLSFQLPENAVSGKIEISVNSIKNLNNINNKNAKGSYEDVESDSLYNNYKNYYNRQPNNVNNDLLEDDVELAIWGINSQSAVSPEGIVSEATMHINPSDGQLGFSFSSGNYGYYPYGVDDKGEPQKYSLKFWCRDYTPVNTMRFVYDNQGHMFGVHAGTDTNNPRVARFRLVSSVWGPSSDIDSKDSDWICAYSANNALRLEYMANYKDSDKSYVMNGTRFQFHPQLAASASGTKTNLYLMYYDSLTNELRFRAGQMDNKTAFSVVYKNVTNIFGQVTGQTEDWWAQNDTNYSSFGDFYDDAYLYGSDSTKTVTDYNHVSVLASSATNTGSSPYAPGERYAIAVVPGSQGSPDTVVAVWCDDIHKTLWYSYLTDPITNNHQNVDSETHVNKSWSTPVAILDGNSGGYAAIAVDSANHIHIASYSKERTGSLVYTYLDSYDSYESATPDYIKTHSVFVDSYGATGQYITIDFAKDSTGTRYIPYIGYLMTSLQYPKYAYLVDVDSAVKNSSDWIPKPGTDSENMYTGAWESVILPTENKFLLDDICIGVFRNSNGMLQNIPVKTGTDICGGNGTSNPVIGYGINYAGQGYIETAQLK</sequence>
<evidence type="ECO:0000259" key="1">
    <source>
        <dbReference type="PROSITE" id="PS50268"/>
    </source>
</evidence>
<dbReference type="PROSITE" id="PS50268">
    <property type="entry name" value="CADHERIN_2"/>
    <property type="match status" value="1"/>
</dbReference>
<protein>
    <submittedName>
        <fullName evidence="2">Ig-like domain (Group 3)</fullName>
    </submittedName>
</protein>
<dbReference type="OrthoDB" id="363270at2"/>
<dbReference type="Pfam" id="PF12245">
    <property type="entry name" value="Big_3_2"/>
    <property type="match status" value="2"/>
</dbReference>
<dbReference type="RefSeq" id="WP_078933177.1">
    <property type="nucleotide sequence ID" value="NZ_FUWG01000008.1"/>
</dbReference>
<dbReference type="Gene3D" id="2.60.40.10">
    <property type="entry name" value="Immunoglobulins"/>
    <property type="match status" value="4"/>
</dbReference>
<dbReference type="PROSITE" id="PS51257">
    <property type="entry name" value="PROKAR_LIPOPROTEIN"/>
    <property type="match status" value="1"/>
</dbReference>
<proteinExistence type="predicted"/>
<organism evidence="2 3">
    <name type="scientific">Treponema porcinum</name>
    <dbReference type="NCBI Taxonomy" id="261392"/>
    <lineage>
        <taxon>Bacteria</taxon>
        <taxon>Pseudomonadati</taxon>
        <taxon>Spirochaetota</taxon>
        <taxon>Spirochaetia</taxon>
        <taxon>Spirochaetales</taxon>
        <taxon>Treponemataceae</taxon>
        <taxon>Treponema</taxon>
    </lineage>
</organism>
<dbReference type="EMBL" id="FUWG01000008">
    <property type="protein sequence ID" value="SJZ44288.1"/>
    <property type="molecule type" value="Genomic_DNA"/>
</dbReference>
<reference evidence="2 3" key="1">
    <citation type="submission" date="2017-02" db="EMBL/GenBank/DDBJ databases">
        <authorList>
            <person name="Peterson S.W."/>
        </authorList>
    </citation>
    <scope>NUCLEOTIDE SEQUENCE [LARGE SCALE GENOMIC DNA]</scope>
    <source>
        <strain evidence="2 3">ATCC BAA-908</strain>
    </source>
</reference>
<gene>
    <name evidence="2" type="ORF">SAMN02745149_01267</name>
</gene>
<dbReference type="STRING" id="261392.SAMN02745149_01267"/>
<evidence type="ECO:0000313" key="3">
    <source>
        <dbReference type="Proteomes" id="UP000190423"/>
    </source>
</evidence>
<dbReference type="GO" id="GO:0005509">
    <property type="term" value="F:calcium ion binding"/>
    <property type="evidence" value="ECO:0007669"/>
    <property type="project" value="InterPro"/>
</dbReference>
<feature type="domain" description="Cadherin" evidence="1">
    <location>
        <begin position="1327"/>
        <end position="1445"/>
    </location>
</feature>
<dbReference type="InterPro" id="IPR002126">
    <property type="entry name" value="Cadherin-like_dom"/>
</dbReference>
<dbReference type="InterPro" id="IPR013783">
    <property type="entry name" value="Ig-like_fold"/>
</dbReference>
<dbReference type="Proteomes" id="UP000190423">
    <property type="component" value="Unassembled WGS sequence"/>
</dbReference>
<evidence type="ECO:0000313" key="2">
    <source>
        <dbReference type="EMBL" id="SJZ44288.1"/>
    </source>
</evidence>
<accession>A0A1T4KPJ9</accession>
<name>A0A1T4KPJ9_TREPO</name>
<dbReference type="GeneID" id="78316567"/>
<keyword evidence="3" id="KW-1185">Reference proteome</keyword>
<dbReference type="GO" id="GO:0007156">
    <property type="term" value="P:homophilic cell adhesion via plasma membrane adhesion molecules"/>
    <property type="evidence" value="ECO:0007669"/>
    <property type="project" value="InterPro"/>
</dbReference>
<dbReference type="InterPro" id="IPR022038">
    <property type="entry name" value="Ig-like_bact"/>
</dbReference>
<dbReference type="GO" id="GO:0016020">
    <property type="term" value="C:membrane"/>
    <property type="evidence" value="ECO:0007669"/>
    <property type="project" value="InterPro"/>
</dbReference>